<feature type="transmembrane region" description="Helical" evidence="1">
    <location>
        <begin position="23"/>
        <end position="42"/>
    </location>
</feature>
<dbReference type="EMBL" id="AP019791">
    <property type="protein sequence ID" value="BBL78942.1"/>
    <property type="molecule type" value="Genomic_DNA"/>
</dbReference>
<protein>
    <recommendedName>
        <fullName evidence="4">YggT family protein</fullName>
    </recommendedName>
</protein>
<keyword evidence="1" id="KW-0812">Transmembrane</keyword>
<proteinExistence type="predicted"/>
<dbReference type="GO" id="GO:0016020">
    <property type="term" value="C:membrane"/>
    <property type="evidence" value="ECO:0007669"/>
    <property type="project" value="InterPro"/>
</dbReference>
<evidence type="ECO:0000256" key="1">
    <source>
        <dbReference type="SAM" id="Phobius"/>
    </source>
</evidence>
<keyword evidence="1" id="KW-1133">Transmembrane helix</keyword>
<evidence type="ECO:0000313" key="2">
    <source>
        <dbReference type="EMBL" id="BBL78942.1"/>
    </source>
</evidence>
<accession>A0A510HG53</accession>
<dbReference type="OrthoDB" id="3216131at2"/>
<evidence type="ECO:0008006" key="4">
    <source>
        <dbReference type="Google" id="ProtNLM"/>
    </source>
</evidence>
<reference evidence="2" key="1">
    <citation type="journal article" date="2019" name="Microbiol. Resour. Announc.">
        <title>Complete Genome Sequence of Rubrobacter xylanophilus Strain AA3-22, Isolated from Arima Onsen in Japan.</title>
        <authorList>
            <person name="Tomariguchi N."/>
            <person name="Miyazaki K."/>
        </authorList>
    </citation>
    <scope>NUCLEOTIDE SEQUENCE [LARGE SCALE GENOMIC DNA]</scope>
    <source>
        <strain evidence="2">AA3-22</strain>
    </source>
</reference>
<sequence length="114" mass="12325">MSALVLQEFGFSVAGLLAGAVNYAYYILFGAIIASIVFSWLFPGYPSNSLMQAVYDAVRAVTNPILMPIRSRLPMLRLGGIGLDLSPIVAIIALSIARRLLLVIIDQFIRPVTG</sequence>
<feature type="transmembrane region" description="Helical" evidence="1">
    <location>
        <begin position="75"/>
        <end position="97"/>
    </location>
</feature>
<name>A0A510HG53_9ACTN</name>
<dbReference type="Pfam" id="PF02325">
    <property type="entry name" value="CCB3_YggT"/>
    <property type="match status" value="1"/>
</dbReference>
<dbReference type="InterPro" id="IPR003425">
    <property type="entry name" value="CCB3/YggT"/>
</dbReference>
<evidence type="ECO:0000313" key="3">
    <source>
        <dbReference type="Proteomes" id="UP000318065"/>
    </source>
</evidence>
<gene>
    <name evidence="2" type="ORF">RxyAA322_07960</name>
</gene>
<dbReference type="Proteomes" id="UP000318065">
    <property type="component" value="Chromosome"/>
</dbReference>
<dbReference type="AlphaFoldDB" id="A0A510HG53"/>
<keyword evidence="3" id="KW-1185">Reference proteome</keyword>
<dbReference type="RefSeq" id="WP_143527031.1">
    <property type="nucleotide sequence ID" value="NZ_AP019791.1"/>
</dbReference>
<keyword evidence="1" id="KW-0472">Membrane</keyword>
<organism evidence="2 3">
    <name type="scientific">Rubrobacter xylanophilus</name>
    <dbReference type="NCBI Taxonomy" id="49319"/>
    <lineage>
        <taxon>Bacteria</taxon>
        <taxon>Bacillati</taxon>
        <taxon>Actinomycetota</taxon>
        <taxon>Rubrobacteria</taxon>
        <taxon>Rubrobacterales</taxon>
        <taxon>Rubrobacteraceae</taxon>
        <taxon>Rubrobacter</taxon>
    </lineage>
</organism>